<evidence type="ECO:0000313" key="2">
    <source>
        <dbReference type="Proteomes" id="UP000004995"/>
    </source>
</evidence>
<dbReference type="Proteomes" id="UP000004995">
    <property type="component" value="Unassembled WGS sequence"/>
</dbReference>
<dbReference type="EnsemblPlants" id="KQL30937">
    <property type="protein sequence ID" value="KQL30937"/>
    <property type="gene ID" value="SETIT_020521mg"/>
</dbReference>
<sequence>MNRIRCFRRWQWNNSLFTVAATAGTEAQREGIVAVAEAT</sequence>
<dbReference type="HOGENOM" id="CLU_3320913_0_0_1"/>
<evidence type="ECO:0000313" key="1">
    <source>
        <dbReference type="EnsemblPlants" id="KQL30937"/>
    </source>
</evidence>
<dbReference type="InParanoid" id="K3Z1V3"/>
<dbReference type="Gramene" id="KQL30937">
    <property type="protein sequence ID" value="KQL30937"/>
    <property type="gene ID" value="SETIT_020521mg"/>
</dbReference>
<dbReference type="EMBL" id="AGNK02000493">
    <property type="status" value="NOT_ANNOTATED_CDS"/>
    <property type="molecule type" value="Genomic_DNA"/>
</dbReference>
<organism evidence="1 2">
    <name type="scientific">Setaria italica</name>
    <name type="common">Foxtail millet</name>
    <name type="synonym">Panicum italicum</name>
    <dbReference type="NCBI Taxonomy" id="4555"/>
    <lineage>
        <taxon>Eukaryota</taxon>
        <taxon>Viridiplantae</taxon>
        <taxon>Streptophyta</taxon>
        <taxon>Embryophyta</taxon>
        <taxon>Tracheophyta</taxon>
        <taxon>Spermatophyta</taxon>
        <taxon>Magnoliopsida</taxon>
        <taxon>Liliopsida</taxon>
        <taxon>Poales</taxon>
        <taxon>Poaceae</taxon>
        <taxon>PACMAD clade</taxon>
        <taxon>Panicoideae</taxon>
        <taxon>Panicodae</taxon>
        <taxon>Paniceae</taxon>
        <taxon>Cenchrinae</taxon>
        <taxon>Setaria</taxon>
    </lineage>
</organism>
<proteinExistence type="predicted"/>
<reference evidence="2" key="1">
    <citation type="journal article" date="2012" name="Nat. Biotechnol.">
        <title>Reference genome sequence of the model plant Setaria.</title>
        <authorList>
            <person name="Bennetzen J.L."/>
            <person name="Schmutz J."/>
            <person name="Wang H."/>
            <person name="Percifield R."/>
            <person name="Hawkins J."/>
            <person name="Pontaroli A.C."/>
            <person name="Estep M."/>
            <person name="Feng L."/>
            <person name="Vaughn J.N."/>
            <person name="Grimwood J."/>
            <person name="Jenkins J."/>
            <person name="Barry K."/>
            <person name="Lindquist E."/>
            <person name="Hellsten U."/>
            <person name="Deshpande S."/>
            <person name="Wang X."/>
            <person name="Wu X."/>
            <person name="Mitros T."/>
            <person name="Triplett J."/>
            <person name="Yang X."/>
            <person name="Ye C.Y."/>
            <person name="Mauro-Herrera M."/>
            <person name="Wang L."/>
            <person name="Li P."/>
            <person name="Sharma M."/>
            <person name="Sharma R."/>
            <person name="Ronald P.C."/>
            <person name="Panaud O."/>
            <person name="Kellogg E.A."/>
            <person name="Brutnell T.P."/>
            <person name="Doust A.N."/>
            <person name="Tuskan G.A."/>
            <person name="Rokhsar D."/>
            <person name="Devos K.M."/>
        </authorList>
    </citation>
    <scope>NUCLEOTIDE SEQUENCE [LARGE SCALE GENOMIC DNA]</scope>
    <source>
        <strain evidence="2">cv. Yugu1</strain>
    </source>
</reference>
<accession>K3Z1V3</accession>
<reference evidence="1" key="2">
    <citation type="submission" date="2018-08" db="UniProtKB">
        <authorList>
            <consortium name="EnsemblPlants"/>
        </authorList>
    </citation>
    <scope>IDENTIFICATION</scope>
    <source>
        <strain evidence="1">Yugu1</strain>
    </source>
</reference>
<protein>
    <submittedName>
        <fullName evidence="1">Uncharacterized protein</fullName>
    </submittedName>
</protein>
<dbReference type="AlphaFoldDB" id="K3Z1V3"/>
<keyword evidence="2" id="KW-1185">Reference proteome</keyword>
<name>K3Z1V3_SETIT</name>